<name>A0A090QKK3_9GAMM</name>
<evidence type="ECO:0000313" key="3">
    <source>
        <dbReference type="Proteomes" id="UP000029227"/>
    </source>
</evidence>
<proteinExistence type="predicted"/>
<dbReference type="Proteomes" id="UP000029227">
    <property type="component" value="Unassembled WGS sequence"/>
</dbReference>
<evidence type="ECO:0000313" key="2">
    <source>
        <dbReference type="EMBL" id="GAL02349.1"/>
    </source>
</evidence>
<dbReference type="STRING" id="754436.JCM19237_5242"/>
<comment type="caution">
    <text evidence="2">The sequence shown here is derived from an EMBL/GenBank/DDBJ whole genome shotgun (WGS) entry which is preliminary data.</text>
</comment>
<reference evidence="2 3" key="1">
    <citation type="journal article" date="2014" name="Genome Announc.">
        <title>Draft Genome Sequences of Two Vibrionaceae Species, Vibrio ponticus C121 and Photobacterium aphoticum C119, Isolated as Coral Reef Microbiota.</title>
        <authorList>
            <person name="Al-saari N."/>
            <person name="Meirelles P.M."/>
            <person name="Mino S."/>
            <person name="Suda W."/>
            <person name="Oshima K."/>
            <person name="Hattori M."/>
            <person name="Ohkuma M."/>
            <person name="Thompson F.L."/>
            <person name="Gomez-Gil B."/>
            <person name="Sawabe T."/>
            <person name="Sawabe T."/>
        </authorList>
    </citation>
    <scope>NUCLEOTIDE SEQUENCE [LARGE SCALE GENOMIC DNA]</scope>
    <source>
        <strain evidence="2 3">JCM 19237</strain>
    </source>
</reference>
<evidence type="ECO:0000256" key="1">
    <source>
        <dbReference type="SAM" id="Phobius"/>
    </source>
</evidence>
<dbReference type="EMBL" id="BBMN01000001">
    <property type="protein sequence ID" value="GAL02349.1"/>
    <property type="molecule type" value="Genomic_DNA"/>
</dbReference>
<keyword evidence="1" id="KW-1133">Transmembrane helix</keyword>
<feature type="transmembrane region" description="Helical" evidence="1">
    <location>
        <begin position="20"/>
        <end position="38"/>
    </location>
</feature>
<sequence>MKNKFALNALSLRRMMAGRCLCFGVMYCPCLCLIYNLSF</sequence>
<gene>
    <name evidence="2" type="ORF">JCM19237_5242</name>
</gene>
<dbReference type="AlphaFoldDB" id="A0A090QKK3"/>
<accession>A0A090QKK3</accession>
<organism evidence="2 3">
    <name type="scientific">Photobacterium aphoticum</name>
    <dbReference type="NCBI Taxonomy" id="754436"/>
    <lineage>
        <taxon>Bacteria</taxon>
        <taxon>Pseudomonadati</taxon>
        <taxon>Pseudomonadota</taxon>
        <taxon>Gammaproteobacteria</taxon>
        <taxon>Vibrionales</taxon>
        <taxon>Vibrionaceae</taxon>
        <taxon>Photobacterium</taxon>
    </lineage>
</organism>
<protein>
    <submittedName>
        <fullName evidence="2">Uncharacterized protein</fullName>
    </submittedName>
</protein>
<keyword evidence="1" id="KW-0812">Transmembrane</keyword>
<keyword evidence="1" id="KW-0472">Membrane</keyword>